<protein>
    <submittedName>
        <fullName evidence="1">Uncharacterized protein</fullName>
    </submittedName>
</protein>
<dbReference type="EMBL" id="BRXZ01004612">
    <property type="protein sequence ID" value="GMH52314.1"/>
    <property type="molecule type" value="Genomic_DNA"/>
</dbReference>
<dbReference type="Pfam" id="PF11326">
    <property type="entry name" value="PANTS-like"/>
    <property type="match status" value="1"/>
</dbReference>
<evidence type="ECO:0000313" key="1">
    <source>
        <dbReference type="EMBL" id="GMH52314.1"/>
    </source>
</evidence>
<proteinExistence type="predicted"/>
<sequence>MPVDNSVADCVHQFDVLYLCATPPHQLSSLYLYGDYDSCAAQRKNFALCLKAKAKSDVKEARKIVRGYEEVKGDRDMRKDENSPTKGVIWEFKEQHEKGWV</sequence>
<gene>
    <name evidence="1" type="ORF">TrRE_jg2276</name>
</gene>
<organism evidence="1 2">
    <name type="scientific">Triparma retinervis</name>
    <dbReference type="NCBI Taxonomy" id="2557542"/>
    <lineage>
        <taxon>Eukaryota</taxon>
        <taxon>Sar</taxon>
        <taxon>Stramenopiles</taxon>
        <taxon>Ochrophyta</taxon>
        <taxon>Bolidophyceae</taxon>
        <taxon>Parmales</taxon>
        <taxon>Triparmaceae</taxon>
        <taxon>Triparma</taxon>
    </lineage>
</organism>
<comment type="caution">
    <text evidence="1">The sequence shown here is derived from an EMBL/GenBank/DDBJ whole genome shotgun (WGS) entry which is preliminary data.</text>
</comment>
<dbReference type="PANTHER" id="PTHR28052:SF1">
    <property type="entry name" value="UPF0545 PROTEIN C22ORF39"/>
    <property type="match status" value="1"/>
</dbReference>
<accession>A0A9W6ZKS0</accession>
<name>A0A9W6ZKS0_9STRA</name>
<keyword evidence="2" id="KW-1185">Reference proteome</keyword>
<dbReference type="Proteomes" id="UP001165082">
    <property type="component" value="Unassembled WGS sequence"/>
</dbReference>
<reference evidence="1" key="1">
    <citation type="submission" date="2022-07" db="EMBL/GenBank/DDBJ databases">
        <title>Genome analysis of Parmales, a sister group of diatoms, reveals the evolutionary specialization of diatoms from phago-mixotrophs to photoautotrophs.</title>
        <authorList>
            <person name="Ban H."/>
            <person name="Sato S."/>
            <person name="Yoshikawa S."/>
            <person name="Kazumasa Y."/>
            <person name="Nakamura Y."/>
            <person name="Ichinomiya M."/>
            <person name="Saitoh K."/>
            <person name="Sato N."/>
            <person name="Blanc-Mathieu R."/>
            <person name="Endo H."/>
            <person name="Kuwata A."/>
            <person name="Ogata H."/>
        </authorList>
    </citation>
    <scope>NUCLEOTIDE SEQUENCE</scope>
</reference>
<evidence type="ECO:0000313" key="2">
    <source>
        <dbReference type="Proteomes" id="UP001165082"/>
    </source>
</evidence>
<dbReference type="OrthoDB" id="2017405at2759"/>
<dbReference type="PANTHER" id="PTHR28052">
    <property type="entry name" value="UPF0545 PROTEIN C22ORF39"/>
    <property type="match status" value="1"/>
</dbReference>
<dbReference type="AlphaFoldDB" id="A0A9W6ZKS0"/>
<dbReference type="InterPro" id="IPR021475">
    <property type="entry name" value="Pants/Emi1-like"/>
</dbReference>